<evidence type="ECO:0000313" key="2">
    <source>
        <dbReference type="Proteomes" id="UP000565745"/>
    </source>
</evidence>
<evidence type="ECO:0000313" key="1">
    <source>
        <dbReference type="EMBL" id="MBB4175848.1"/>
    </source>
</evidence>
<name>A0A7W6MC53_9RHOB</name>
<proteinExistence type="predicted"/>
<dbReference type="RefSeq" id="WP_025054254.1">
    <property type="nucleotide sequence ID" value="NZ_JACIFU010000006.1"/>
</dbReference>
<protein>
    <submittedName>
        <fullName evidence="1">Uncharacterized protein</fullName>
    </submittedName>
</protein>
<sequence>MTRLIIDGPAFFLLSQAEFTASLGRFNSMSVRLTRLLTLNEAKQENCPMLEASIQRFGEMAGTSGFEISDWRLMPNFNHVDLLLEARFREEN</sequence>
<accession>A0A7W6MC53</accession>
<comment type="caution">
    <text evidence="1">The sequence shown here is derived from an EMBL/GenBank/DDBJ whole genome shotgun (WGS) entry which is preliminary data.</text>
</comment>
<gene>
    <name evidence="1" type="ORF">GGR93_003656</name>
</gene>
<dbReference type="Proteomes" id="UP000565745">
    <property type="component" value="Unassembled WGS sequence"/>
</dbReference>
<dbReference type="AlphaFoldDB" id="A0A7W6MC53"/>
<reference evidence="1 2" key="1">
    <citation type="submission" date="2020-08" db="EMBL/GenBank/DDBJ databases">
        <title>Genomic Encyclopedia of Type Strains, Phase IV (KMG-IV): sequencing the most valuable type-strain genomes for metagenomic binning, comparative biology and taxonomic classification.</title>
        <authorList>
            <person name="Goeker M."/>
        </authorList>
    </citation>
    <scope>NUCLEOTIDE SEQUENCE [LARGE SCALE GENOMIC DNA]</scope>
    <source>
        <strain evidence="1 2">DSM 101015</strain>
    </source>
</reference>
<keyword evidence="2" id="KW-1185">Reference proteome</keyword>
<organism evidence="1 2">
    <name type="scientific">Sulfitobacter noctilucicola</name>
    <dbReference type="NCBI Taxonomy" id="1342301"/>
    <lineage>
        <taxon>Bacteria</taxon>
        <taxon>Pseudomonadati</taxon>
        <taxon>Pseudomonadota</taxon>
        <taxon>Alphaproteobacteria</taxon>
        <taxon>Rhodobacterales</taxon>
        <taxon>Roseobacteraceae</taxon>
        <taxon>Sulfitobacter</taxon>
    </lineage>
</organism>
<dbReference type="EMBL" id="JACIFU010000006">
    <property type="protein sequence ID" value="MBB4175848.1"/>
    <property type="molecule type" value="Genomic_DNA"/>
</dbReference>